<dbReference type="Pfam" id="PF12903">
    <property type="entry name" value="DUF3830"/>
    <property type="match status" value="1"/>
</dbReference>
<dbReference type="EMBL" id="CP010803">
    <property type="protein sequence ID" value="AJY44825.1"/>
    <property type="molecule type" value="Genomic_DNA"/>
</dbReference>
<evidence type="ECO:0000313" key="2">
    <source>
        <dbReference type="Proteomes" id="UP000032611"/>
    </source>
</evidence>
<proteinExistence type="predicted"/>
<evidence type="ECO:0000313" key="1">
    <source>
        <dbReference type="EMBL" id="AJY44825.1"/>
    </source>
</evidence>
<dbReference type="Gene3D" id="2.40.100.20">
    <property type="match status" value="1"/>
</dbReference>
<dbReference type="RefSeq" id="WP_045679411.1">
    <property type="nucleotide sequence ID" value="NZ_CP010803.1"/>
</dbReference>
<gene>
    <name evidence="1" type="ORF">TM49_02585</name>
</gene>
<dbReference type="KEGG" id="mey:TM49_02585"/>
<reference evidence="1 2" key="1">
    <citation type="journal article" date="2015" name="Genome Announc.">
        <title>Complete genome sequence of Martelella endophytica YC6887, which has antifungal activity associated with a halophyte.</title>
        <authorList>
            <person name="Khan A."/>
            <person name="Khan H."/>
            <person name="Chung E.J."/>
            <person name="Hossain M.T."/>
            <person name="Chung Y.R."/>
        </authorList>
    </citation>
    <scope>NUCLEOTIDE SEQUENCE [LARGE SCALE GENOMIC DNA]</scope>
    <source>
        <strain evidence="1">YC6887</strain>
    </source>
</reference>
<dbReference type="Proteomes" id="UP000032611">
    <property type="component" value="Chromosome"/>
</dbReference>
<dbReference type="STRING" id="1486262.TM49_02585"/>
<accession>A0A0D5LLI2</accession>
<dbReference type="InterPro" id="IPR024532">
    <property type="entry name" value="DUF3830"/>
</dbReference>
<dbReference type="AlphaFoldDB" id="A0A0D5LLI2"/>
<dbReference type="HOGENOM" id="CLU_1659616_0_0_5"/>
<name>A0A0D5LLI2_MAREN</name>
<evidence type="ECO:0008006" key="3">
    <source>
        <dbReference type="Google" id="ProtNLM"/>
    </source>
</evidence>
<dbReference type="OrthoDB" id="8479268at2"/>
<keyword evidence="2" id="KW-1185">Reference proteome</keyword>
<organism evidence="1 2">
    <name type="scientific">Martelella endophytica</name>
    <dbReference type="NCBI Taxonomy" id="1486262"/>
    <lineage>
        <taxon>Bacteria</taxon>
        <taxon>Pseudomonadati</taxon>
        <taxon>Pseudomonadota</taxon>
        <taxon>Alphaproteobacteria</taxon>
        <taxon>Hyphomicrobiales</taxon>
        <taxon>Aurantimonadaceae</taxon>
        <taxon>Martelella</taxon>
    </lineage>
</organism>
<protein>
    <recommendedName>
        <fullName evidence="3">DUF3830 family protein</fullName>
    </recommendedName>
</protein>
<sequence>MSDKKLYLKFIDADVTGIISLYWDNAPETCKAIWGALEKPIQWPATHAIFSGPEIMMGLPEEARNFDPTKLPPENQTILPEPGELLWFYQPKNFFKIDPDEFWEIGMFYGVGGRTFGPTGWISCTYFGKMTENLEAVAAQCRLIRTEGAKRVEIGRLV</sequence>
<dbReference type="PATRIC" id="fig|1486262.3.peg.537"/>